<reference evidence="3" key="1">
    <citation type="submission" date="2022-03" db="EMBL/GenBank/DDBJ databases">
        <authorList>
            <person name="Sayadi A."/>
        </authorList>
    </citation>
    <scope>NUCLEOTIDE SEQUENCE</scope>
</reference>
<dbReference type="EMBL" id="CAKOFQ010008554">
    <property type="protein sequence ID" value="CAH2014777.1"/>
    <property type="molecule type" value="Genomic_DNA"/>
</dbReference>
<dbReference type="OrthoDB" id="9988752at2759"/>
<proteinExistence type="predicted"/>
<evidence type="ECO:0000313" key="3">
    <source>
        <dbReference type="EMBL" id="CAH2014777.1"/>
    </source>
</evidence>
<keyword evidence="2" id="KW-1133">Transmembrane helix</keyword>
<feature type="region of interest" description="Disordered" evidence="1">
    <location>
        <begin position="1"/>
        <end position="33"/>
    </location>
</feature>
<dbReference type="Proteomes" id="UP001152888">
    <property type="component" value="Unassembled WGS sequence"/>
</dbReference>
<dbReference type="AlphaFoldDB" id="A0A9P0QAH4"/>
<comment type="caution">
    <text evidence="3">The sequence shown here is derived from an EMBL/GenBank/DDBJ whole genome shotgun (WGS) entry which is preliminary data.</text>
</comment>
<keyword evidence="2" id="KW-0472">Membrane</keyword>
<sequence length="173" mass="19425">MHLFFSDAPSPKEYDIKSLDTNSVDEDEKEPSDDLLRLDADSTECSNDIDGATTGCASQSKLTLYTPEYLRIFVAVSSLVGLFIGFLCGYLVSRRFHTHPQYPNQAFIEQHNHLDRLTVNQNSFLAPRNKTVNLDVLNVSTDSLPPKKDNLGSLKNLNITNEGTLQKIKKTYI</sequence>
<evidence type="ECO:0000256" key="2">
    <source>
        <dbReference type="SAM" id="Phobius"/>
    </source>
</evidence>
<keyword evidence="2" id="KW-0812">Transmembrane</keyword>
<gene>
    <name evidence="3" type="ORF">ACAOBT_LOCUS34353</name>
</gene>
<feature type="transmembrane region" description="Helical" evidence="2">
    <location>
        <begin position="69"/>
        <end position="92"/>
    </location>
</feature>
<evidence type="ECO:0000313" key="4">
    <source>
        <dbReference type="Proteomes" id="UP001152888"/>
    </source>
</evidence>
<organism evidence="3 4">
    <name type="scientific">Acanthoscelides obtectus</name>
    <name type="common">Bean weevil</name>
    <name type="synonym">Bruchus obtectus</name>
    <dbReference type="NCBI Taxonomy" id="200917"/>
    <lineage>
        <taxon>Eukaryota</taxon>
        <taxon>Metazoa</taxon>
        <taxon>Ecdysozoa</taxon>
        <taxon>Arthropoda</taxon>
        <taxon>Hexapoda</taxon>
        <taxon>Insecta</taxon>
        <taxon>Pterygota</taxon>
        <taxon>Neoptera</taxon>
        <taxon>Endopterygota</taxon>
        <taxon>Coleoptera</taxon>
        <taxon>Polyphaga</taxon>
        <taxon>Cucujiformia</taxon>
        <taxon>Chrysomeloidea</taxon>
        <taxon>Chrysomelidae</taxon>
        <taxon>Bruchinae</taxon>
        <taxon>Bruchini</taxon>
        <taxon>Acanthoscelides</taxon>
    </lineage>
</organism>
<name>A0A9P0QAH4_ACAOB</name>
<accession>A0A9P0QAH4</accession>
<keyword evidence="4" id="KW-1185">Reference proteome</keyword>
<protein>
    <submittedName>
        <fullName evidence="3">Uncharacterized protein</fullName>
    </submittedName>
</protein>
<evidence type="ECO:0000256" key="1">
    <source>
        <dbReference type="SAM" id="MobiDB-lite"/>
    </source>
</evidence>